<dbReference type="InterPro" id="IPR012373">
    <property type="entry name" value="Ferrdict_sens_TM"/>
</dbReference>
<sequence>MNTLFQRYINASCTEEEISELMQLISKHDSAETRDFLQHLWNNPAHTLPAEKAEKILQVILRSSESKPMEQRQRSFTWLKAAAVIVFTVLSGGLVYKLVSTEKQMQTVADIGEEKHRFIRLPDGSRVILNAGSTLDYPETFSDEEAREVYLTGEAFFDIRHDANKPFIVHTERINTTVLGTAFNVKAYPGQDNITVTVSRGKVRVSDEDKVLGIITPDQQIVVQKTSRKSLQHVVKSDEATAWTEKDIFFDDASMRDAVDELAQRFNVRIALENERIGNCRFTATFIRGEDLYQILDVICAFNGAQYSTDGSGNIRISGSGCTL</sequence>
<dbReference type="GO" id="GO:0016989">
    <property type="term" value="F:sigma factor antagonist activity"/>
    <property type="evidence" value="ECO:0007669"/>
    <property type="project" value="TreeGrafter"/>
</dbReference>
<proteinExistence type="predicted"/>
<evidence type="ECO:0000259" key="3">
    <source>
        <dbReference type="Pfam" id="PF16344"/>
    </source>
</evidence>
<dbReference type="RefSeq" id="WP_254163400.1">
    <property type="nucleotide sequence ID" value="NZ_JAHESF010000009.1"/>
</dbReference>
<feature type="domain" description="FecR protein" evidence="2">
    <location>
        <begin position="112"/>
        <end position="204"/>
    </location>
</feature>
<reference evidence="4 5" key="1">
    <citation type="submission" date="2021-05" db="EMBL/GenBank/DDBJ databases">
        <title>A Polyphasic approach of four new species of the genus Ohtaekwangia: Ohtaekwangia histidinii sp. nov., Ohtaekwangia cretensis sp. nov., Ohtaekwangia indiensis sp. nov., Ohtaekwangia reichenbachii sp. nov. from diverse environment.</title>
        <authorList>
            <person name="Octaviana S."/>
        </authorList>
    </citation>
    <scope>NUCLEOTIDE SEQUENCE [LARGE SCALE GENOMIC DNA]</scope>
    <source>
        <strain evidence="4 5">PWU4</strain>
    </source>
</reference>
<keyword evidence="1" id="KW-1133">Transmembrane helix</keyword>
<dbReference type="PIRSF" id="PIRSF018266">
    <property type="entry name" value="FecR"/>
    <property type="match status" value="1"/>
</dbReference>
<gene>
    <name evidence="4" type="ORF">KK083_11630</name>
</gene>
<evidence type="ECO:0000313" key="5">
    <source>
        <dbReference type="Proteomes" id="UP001319200"/>
    </source>
</evidence>
<dbReference type="InterPro" id="IPR032508">
    <property type="entry name" value="FecR_C"/>
</dbReference>
<keyword evidence="5" id="KW-1185">Reference proteome</keyword>
<dbReference type="Pfam" id="PF16344">
    <property type="entry name" value="FecR_C"/>
    <property type="match status" value="1"/>
</dbReference>
<feature type="transmembrane region" description="Helical" evidence="1">
    <location>
        <begin position="77"/>
        <end position="96"/>
    </location>
</feature>
<name>A0AAP2DJP0_9BACT</name>
<feature type="domain" description="Protein FecR C-terminal" evidence="3">
    <location>
        <begin position="248"/>
        <end position="311"/>
    </location>
</feature>
<dbReference type="PANTHER" id="PTHR30273">
    <property type="entry name" value="PERIPLASMIC SIGNAL SENSOR AND SIGMA FACTOR ACTIVATOR FECR-RELATED"/>
    <property type="match status" value="1"/>
</dbReference>
<evidence type="ECO:0000259" key="2">
    <source>
        <dbReference type="Pfam" id="PF04773"/>
    </source>
</evidence>
<dbReference type="Gene3D" id="3.55.50.30">
    <property type="match status" value="1"/>
</dbReference>
<dbReference type="Gene3D" id="2.60.120.1440">
    <property type="match status" value="1"/>
</dbReference>
<evidence type="ECO:0000256" key="1">
    <source>
        <dbReference type="SAM" id="Phobius"/>
    </source>
</evidence>
<keyword evidence="1" id="KW-0812">Transmembrane</keyword>
<organism evidence="4 5">
    <name type="scientific">Chryseosolibacter histidini</name>
    <dbReference type="NCBI Taxonomy" id="2782349"/>
    <lineage>
        <taxon>Bacteria</taxon>
        <taxon>Pseudomonadati</taxon>
        <taxon>Bacteroidota</taxon>
        <taxon>Cytophagia</taxon>
        <taxon>Cytophagales</taxon>
        <taxon>Chryseotaleaceae</taxon>
        <taxon>Chryseosolibacter</taxon>
    </lineage>
</organism>
<dbReference type="Proteomes" id="UP001319200">
    <property type="component" value="Unassembled WGS sequence"/>
</dbReference>
<evidence type="ECO:0000313" key="4">
    <source>
        <dbReference type="EMBL" id="MBT1697530.1"/>
    </source>
</evidence>
<accession>A0AAP2DJP0</accession>
<dbReference type="PANTHER" id="PTHR30273:SF2">
    <property type="entry name" value="PROTEIN FECR"/>
    <property type="match status" value="1"/>
</dbReference>
<keyword evidence="1" id="KW-0472">Membrane</keyword>
<dbReference type="Pfam" id="PF04773">
    <property type="entry name" value="FecR"/>
    <property type="match status" value="1"/>
</dbReference>
<dbReference type="InterPro" id="IPR006860">
    <property type="entry name" value="FecR"/>
</dbReference>
<comment type="caution">
    <text evidence="4">The sequence shown here is derived from an EMBL/GenBank/DDBJ whole genome shotgun (WGS) entry which is preliminary data.</text>
</comment>
<protein>
    <submittedName>
        <fullName evidence="4">FecR domain-containing protein</fullName>
    </submittedName>
</protein>
<dbReference type="EMBL" id="JAHESF010000009">
    <property type="protein sequence ID" value="MBT1697530.1"/>
    <property type="molecule type" value="Genomic_DNA"/>
</dbReference>
<dbReference type="AlphaFoldDB" id="A0AAP2DJP0"/>